<evidence type="ECO:0000256" key="1">
    <source>
        <dbReference type="ARBA" id="ARBA00022630"/>
    </source>
</evidence>
<evidence type="ECO:0000256" key="2">
    <source>
        <dbReference type="ARBA" id="ARBA00022643"/>
    </source>
</evidence>
<dbReference type="Pfam" id="PF03358">
    <property type="entry name" value="FMN_red"/>
    <property type="match status" value="1"/>
</dbReference>
<evidence type="ECO:0000259" key="3">
    <source>
        <dbReference type="Pfam" id="PF03358"/>
    </source>
</evidence>
<keyword evidence="5" id="KW-1185">Reference proteome</keyword>
<protein>
    <submittedName>
        <fullName evidence="4">Flavodoxin family protein</fullName>
    </submittedName>
</protein>
<feature type="domain" description="NADPH-dependent FMN reductase-like" evidence="3">
    <location>
        <begin position="1"/>
        <end position="130"/>
    </location>
</feature>
<dbReference type="KEGG" id="tio:INP52_00990"/>
<dbReference type="PANTHER" id="PTHR43278:SF4">
    <property type="entry name" value="NAD(P)H-DEPENDENT FMN-CONTAINING OXIDOREDUCTASE YWQN-RELATED"/>
    <property type="match status" value="1"/>
</dbReference>
<evidence type="ECO:0000313" key="5">
    <source>
        <dbReference type="Proteomes" id="UP000593735"/>
    </source>
</evidence>
<dbReference type="RefSeq" id="WP_194371612.1">
    <property type="nucleotide sequence ID" value="NZ_CP063767.1"/>
</dbReference>
<keyword evidence="1" id="KW-0285">Flavoprotein</keyword>
<sequence>MNVVMINGSRRAKGCTYTGLGIVSDVLSEQGIDSEVVHVTDADAVSRTLGLLPDADGLVIGSPVYWAGPSGEAKTFLDLLWGRASRDLLAGKPCAILASARRAGTTTTLDALAKYPEYAEMPLVSSFYWPLIHGVAAEDVLRDEEGVEILRQLGANMAWMLRCIEAGRAAGIELPAASKSVQTNFIR</sequence>
<organism evidence="4 5">
    <name type="scientific">Thermophilibacter immobilis</name>
    <dbReference type="NCBI Taxonomy" id="2779519"/>
    <lineage>
        <taxon>Bacteria</taxon>
        <taxon>Bacillati</taxon>
        <taxon>Actinomycetota</taxon>
        <taxon>Coriobacteriia</taxon>
        <taxon>Coriobacteriales</taxon>
        <taxon>Atopobiaceae</taxon>
        <taxon>Thermophilibacter</taxon>
    </lineage>
</organism>
<dbReference type="GO" id="GO:0016491">
    <property type="term" value="F:oxidoreductase activity"/>
    <property type="evidence" value="ECO:0007669"/>
    <property type="project" value="InterPro"/>
</dbReference>
<name>A0A7S7RU36_9ACTN</name>
<proteinExistence type="predicted"/>
<accession>A0A7S7RU36</accession>
<dbReference type="AlphaFoldDB" id="A0A7S7RU36"/>
<dbReference type="InterPro" id="IPR005025">
    <property type="entry name" value="FMN_Rdtase-like_dom"/>
</dbReference>
<reference evidence="4 5" key="1">
    <citation type="submission" date="2020-10" db="EMBL/GenBank/DDBJ databases">
        <title>Olsenella immobilis sp.nov., isolated from the mud in a fermentation cellar used for the production of Chinese strong-flavoured liquor.</title>
        <authorList>
            <person name="Lu L."/>
        </authorList>
    </citation>
    <scope>NUCLEOTIDE SEQUENCE [LARGE SCALE GENOMIC DNA]</scope>
    <source>
        <strain evidence="4 5">LZLJ-2</strain>
    </source>
</reference>
<keyword evidence="2" id="KW-0288">FMN</keyword>
<gene>
    <name evidence="4" type="ORF">INP52_00990</name>
</gene>
<dbReference type="InterPro" id="IPR029039">
    <property type="entry name" value="Flavoprotein-like_sf"/>
</dbReference>
<evidence type="ECO:0000313" key="4">
    <source>
        <dbReference type="EMBL" id="QOY60826.1"/>
    </source>
</evidence>
<dbReference type="PANTHER" id="PTHR43278">
    <property type="entry name" value="NAD(P)H-DEPENDENT FMN-CONTAINING OXIDOREDUCTASE YWQN-RELATED"/>
    <property type="match status" value="1"/>
</dbReference>
<dbReference type="Gene3D" id="3.40.50.360">
    <property type="match status" value="1"/>
</dbReference>
<dbReference type="InterPro" id="IPR051796">
    <property type="entry name" value="ISF_SsuE-like"/>
</dbReference>
<dbReference type="EMBL" id="CP063767">
    <property type="protein sequence ID" value="QOY60826.1"/>
    <property type="molecule type" value="Genomic_DNA"/>
</dbReference>
<dbReference type="Proteomes" id="UP000593735">
    <property type="component" value="Chromosome"/>
</dbReference>
<dbReference type="SUPFAM" id="SSF52218">
    <property type="entry name" value="Flavoproteins"/>
    <property type="match status" value="1"/>
</dbReference>